<gene>
    <name evidence="1" type="ORF">SAMN06265182_0106</name>
</gene>
<accession>A0A285MYU3</accession>
<dbReference type="OrthoDB" id="14539at2"/>
<protein>
    <recommendedName>
        <fullName evidence="3">DUF4911 domain-containing protein</fullName>
    </recommendedName>
</protein>
<dbReference type="RefSeq" id="WP_096999311.1">
    <property type="nucleotide sequence ID" value="NZ_OBEI01000001.1"/>
</dbReference>
<reference evidence="2" key="1">
    <citation type="submission" date="2017-09" db="EMBL/GenBank/DDBJ databases">
        <authorList>
            <person name="Varghese N."/>
            <person name="Submissions S."/>
        </authorList>
    </citation>
    <scope>NUCLEOTIDE SEQUENCE [LARGE SCALE GENOMIC DNA]</scope>
    <source>
        <strain evidence="2">DSM 15103</strain>
    </source>
</reference>
<proteinExistence type="predicted"/>
<dbReference type="EMBL" id="OBEI01000001">
    <property type="protein sequence ID" value="SNZ02380.1"/>
    <property type="molecule type" value="Genomic_DNA"/>
</dbReference>
<dbReference type="AlphaFoldDB" id="A0A285MYU3"/>
<evidence type="ECO:0000313" key="1">
    <source>
        <dbReference type="EMBL" id="SNZ02380.1"/>
    </source>
</evidence>
<sequence>MITEKLKEKLNNPPRKSINLVVKVDPKKLNFISMVVDGHGRIALPRTRSGKKGILDFLTSPDYIDDLYLILDDIKKNYDPTLEIIGDLGDNWLEAVI</sequence>
<keyword evidence="2" id="KW-1185">Reference proteome</keyword>
<dbReference type="Proteomes" id="UP000219036">
    <property type="component" value="Unassembled WGS sequence"/>
</dbReference>
<organism evidence="1 2">
    <name type="scientific">Persephonella hydrogeniphila</name>
    <dbReference type="NCBI Taxonomy" id="198703"/>
    <lineage>
        <taxon>Bacteria</taxon>
        <taxon>Pseudomonadati</taxon>
        <taxon>Aquificota</taxon>
        <taxon>Aquificia</taxon>
        <taxon>Aquificales</taxon>
        <taxon>Hydrogenothermaceae</taxon>
        <taxon>Persephonella</taxon>
    </lineage>
</organism>
<name>A0A285MYU3_9AQUI</name>
<evidence type="ECO:0008006" key="3">
    <source>
        <dbReference type="Google" id="ProtNLM"/>
    </source>
</evidence>
<evidence type="ECO:0000313" key="2">
    <source>
        <dbReference type="Proteomes" id="UP000219036"/>
    </source>
</evidence>